<dbReference type="InterPro" id="IPR036927">
    <property type="entry name" value="Cyt_c_oxase-like_su1_sf"/>
</dbReference>
<keyword evidence="1" id="KW-1133">Transmembrane helix</keyword>
<dbReference type="Proteomes" id="UP000006639">
    <property type="component" value="Chromosome"/>
</dbReference>
<dbReference type="UniPathway" id="UPA00705"/>
<feature type="transmembrane region" description="Helical" evidence="1">
    <location>
        <begin position="21"/>
        <end position="45"/>
    </location>
</feature>
<accession>F7XU90</accession>
<evidence type="ECO:0000256" key="1">
    <source>
        <dbReference type="SAM" id="Phobius"/>
    </source>
</evidence>
<keyword evidence="1" id="KW-0812">Transmembrane</keyword>
<proteinExistence type="predicted"/>
<feature type="transmembrane region" description="Helical" evidence="1">
    <location>
        <begin position="79"/>
        <end position="101"/>
    </location>
</feature>
<dbReference type="AlphaFoldDB" id="F7XU90"/>
<dbReference type="Gene3D" id="1.20.210.10">
    <property type="entry name" value="Cytochrome c oxidase-like, subunit I domain"/>
    <property type="match status" value="1"/>
</dbReference>
<name>F7XU90_MIDMI</name>
<dbReference type="Pfam" id="PF00115">
    <property type="entry name" value="COX1"/>
    <property type="match status" value="1"/>
</dbReference>
<organism evidence="2 3">
    <name type="scientific">Midichloria mitochondrii (strain IricVA)</name>
    <dbReference type="NCBI Taxonomy" id="696127"/>
    <lineage>
        <taxon>Bacteria</taxon>
        <taxon>Pseudomonadati</taxon>
        <taxon>Pseudomonadota</taxon>
        <taxon>Alphaproteobacteria</taxon>
        <taxon>Rickettsiales</taxon>
        <taxon>Candidatus Midichloriaceae</taxon>
        <taxon>Candidatus Midichloria</taxon>
    </lineage>
</organism>
<keyword evidence="1" id="KW-0472">Membrane</keyword>
<dbReference type="GO" id="GO:0016020">
    <property type="term" value="C:membrane"/>
    <property type="evidence" value="ECO:0007669"/>
    <property type="project" value="InterPro"/>
</dbReference>
<dbReference type="GO" id="GO:0004129">
    <property type="term" value="F:cytochrome-c oxidase activity"/>
    <property type="evidence" value="ECO:0007669"/>
    <property type="project" value="InterPro"/>
</dbReference>
<dbReference type="STRING" id="696127.midi_01173"/>
<evidence type="ECO:0000313" key="2">
    <source>
        <dbReference type="EMBL" id="AEI89449.1"/>
    </source>
</evidence>
<keyword evidence="3" id="KW-1185">Reference proteome</keyword>
<dbReference type="GO" id="GO:0020037">
    <property type="term" value="F:heme binding"/>
    <property type="evidence" value="ECO:0007669"/>
    <property type="project" value="InterPro"/>
</dbReference>
<evidence type="ECO:0000313" key="3">
    <source>
        <dbReference type="Proteomes" id="UP000006639"/>
    </source>
</evidence>
<dbReference type="HOGENOM" id="CLU_017702_3_3_5"/>
<sequence length="120" mass="13791">MISFGAIYHMLPILWKREKMYSVELVNVHFWLATVGIVLYITSMWTAGITQGLMWRSYDNMGFLKYSFLQSVIALHPYYVIRAIGGIFFLSGALVLVYNALCTIERIQKQVYNQPVSLAS</sequence>
<reference evidence="2 3" key="1">
    <citation type="journal article" date="2011" name="Mol. Biol. Evol.">
        <title>Phylogenomic evidence for the presence of a flagellum and cbb3 oxidase in the free-living mitochondrial ancestor.</title>
        <authorList>
            <person name="Sassera D."/>
            <person name="Lo N."/>
            <person name="Epis S."/>
            <person name="D'Auria G."/>
            <person name="Montagna M."/>
            <person name="Comandatore F."/>
            <person name="Horner D."/>
            <person name="Pereto J."/>
            <person name="Luciano A.M."/>
            <person name="Franciosi F."/>
            <person name="Ferri E."/>
            <person name="Crotti E."/>
            <person name="Bazzocchi C."/>
            <person name="Daffonchio D."/>
            <person name="Sacchi L."/>
            <person name="Moya A."/>
            <person name="Latorre A."/>
            <person name="Bandi C."/>
        </authorList>
    </citation>
    <scope>NUCLEOTIDE SEQUENCE [LARGE SCALE GENOMIC DNA]</scope>
    <source>
        <strain evidence="2 3">IricVA</strain>
    </source>
</reference>
<dbReference type="KEGG" id="mmn:midi_01173"/>
<dbReference type="EMBL" id="CP002130">
    <property type="protein sequence ID" value="AEI89449.1"/>
    <property type="molecule type" value="Genomic_DNA"/>
</dbReference>
<dbReference type="GO" id="GO:0006119">
    <property type="term" value="P:oxidative phosphorylation"/>
    <property type="evidence" value="ECO:0007669"/>
    <property type="project" value="UniProtKB-UniPathway"/>
</dbReference>
<dbReference type="InterPro" id="IPR000883">
    <property type="entry name" value="Cyt_C_Oxase_1"/>
</dbReference>
<protein>
    <submittedName>
        <fullName evidence="2">Putative Cbb3-type cytochrome oxidase subunit</fullName>
    </submittedName>
</protein>
<gene>
    <name evidence="2" type="ordered locus">midi_01173</name>
</gene>
<dbReference type="SUPFAM" id="SSF81442">
    <property type="entry name" value="Cytochrome c oxidase subunit I-like"/>
    <property type="match status" value="1"/>
</dbReference>